<dbReference type="InterPro" id="IPR000529">
    <property type="entry name" value="Ribosomal_bS6"/>
</dbReference>
<dbReference type="GO" id="GO:0005840">
    <property type="term" value="C:ribosome"/>
    <property type="evidence" value="ECO:0007669"/>
    <property type="project" value="InterPro"/>
</dbReference>
<dbReference type="PANTHER" id="PTHR21011:SF1">
    <property type="entry name" value="SMALL RIBOSOMAL SUBUNIT PROTEIN BS6M"/>
    <property type="match status" value="1"/>
</dbReference>
<organism evidence="2">
    <name type="scientific">marine metagenome</name>
    <dbReference type="NCBI Taxonomy" id="408172"/>
    <lineage>
        <taxon>unclassified sequences</taxon>
        <taxon>metagenomes</taxon>
        <taxon>ecological metagenomes</taxon>
    </lineage>
</organism>
<dbReference type="GO" id="GO:0006412">
    <property type="term" value="P:translation"/>
    <property type="evidence" value="ECO:0007669"/>
    <property type="project" value="InterPro"/>
</dbReference>
<protein>
    <recommendedName>
        <fullName evidence="3">30S ribosomal protein S6</fullName>
    </recommendedName>
</protein>
<dbReference type="GO" id="GO:0005737">
    <property type="term" value="C:cytoplasm"/>
    <property type="evidence" value="ECO:0007669"/>
    <property type="project" value="UniProtKB-ARBA"/>
</dbReference>
<dbReference type="GO" id="GO:0070181">
    <property type="term" value="F:small ribosomal subunit rRNA binding"/>
    <property type="evidence" value="ECO:0007669"/>
    <property type="project" value="TreeGrafter"/>
</dbReference>
<dbReference type="CDD" id="cd00473">
    <property type="entry name" value="bS6"/>
    <property type="match status" value="1"/>
</dbReference>
<dbReference type="Gene3D" id="3.30.70.60">
    <property type="match status" value="1"/>
</dbReference>
<dbReference type="EMBL" id="UINC01082467">
    <property type="protein sequence ID" value="SVC27255.1"/>
    <property type="molecule type" value="Genomic_DNA"/>
</dbReference>
<dbReference type="SUPFAM" id="SSF54995">
    <property type="entry name" value="Ribosomal protein S6"/>
    <property type="match status" value="1"/>
</dbReference>
<evidence type="ECO:0008006" key="3">
    <source>
        <dbReference type="Google" id="ProtNLM"/>
    </source>
</evidence>
<dbReference type="PANTHER" id="PTHR21011">
    <property type="entry name" value="MITOCHONDRIAL 28S RIBOSOMAL PROTEIN S6"/>
    <property type="match status" value="1"/>
</dbReference>
<dbReference type="InterPro" id="IPR020814">
    <property type="entry name" value="Ribosomal_S6_plastid/chlpt"/>
</dbReference>
<dbReference type="GO" id="GO:0003735">
    <property type="term" value="F:structural constituent of ribosome"/>
    <property type="evidence" value="ECO:0007669"/>
    <property type="project" value="InterPro"/>
</dbReference>
<comment type="similarity">
    <text evidence="1">Belongs to the bacterial ribosomal protein bS6 family.</text>
</comment>
<proteinExistence type="inferred from homology"/>
<evidence type="ECO:0000256" key="1">
    <source>
        <dbReference type="ARBA" id="ARBA00009512"/>
    </source>
</evidence>
<dbReference type="InterPro" id="IPR035980">
    <property type="entry name" value="Ribosomal_bS6_sf"/>
</dbReference>
<accession>A0A382KUL8</accession>
<sequence>MNCYEHTFITKQDLSDDQSKKLVSKYEDIIEKNSGKILKTEEWGLRDLTHRIKNNKKGFYFHIKFEGIGKTIEELEKTENIDESLIRYLTVRVKKHDLEKNYFEKKIYKNEVSNYEKK</sequence>
<dbReference type="HAMAP" id="MF_00360">
    <property type="entry name" value="Ribosomal_bS6"/>
    <property type="match status" value="1"/>
</dbReference>
<dbReference type="AlphaFoldDB" id="A0A382KUL8"/>
<dbReference type="Pfam" id="PF01250">
    <property type="entry name" value="Ribosomal_S6"/>
    <property type="match status" value="1"/>
</dbReference>
<gene>
    <name evidence="2" type="ORF">METZ01_LOCUS280109</name>
</gene>
<dbReference type="InterPro" id="IPR014717">
    <property type="entry name" value="Transl_elong_EF1B/ribsomal_bS6"/>
</dbReference>
<reference evidence="2" key="1">
    <citation type="submission" date="2018-05" db="EMBL/GenBank/DDBJ databases">
        <authorList>
            <person name="Lanie J.A."/>
            <person name="Ng W.-L."/>
            <person name="Kazmierczak K.M."/>
            <person name="Andrzejewski T.M."/>
            <person name="Davidsen T.M."/>
            <person name="Wayne K.J."/>
            <person name="Tettelin H."/>
            <person name="Glass J.I."/>
            <person name="Rusch D."/>
            <person name="Podicherti R."/>
            <person name="Tsui H.-C.T."/>
            <person name="Winkler M.E."/>
        </authorList>
    </citation>
    <scope>NUCLEOTIDE SEQUENCE</scope>
</reference>
<evidence type="ECO:0000313" key="2">
    <source>
        <dbReference type="EMBL" id="SVC27255.1"/>
    </source>
</evidence>
<name>A0A382KUL8_9ZZZZ</name>
<dbReference type="NCBIfam" id="TIGR00166">
    <property type="entry name" value="S6"/>
    <property type="match status" value="1"/>
</dbReference>